<keyword evidence="3" id="KW-0326">Glycosidase</keyword>
<name>A0A5P9QBF7_9MICO</name>
<dbReference type="OrthoDB" id="9815124at2"/>
<dbReference type="SUPFAM" id="SSF51658">
    <property type="entry name" value="Xylose isomerase-like"/>
    <property type="match status" value="1"/>
</dbReference>
<evidence type="ECO:0000313" key="4">
    <source>
        <dbReference type="Proteomes" id="UP000326702"/>
    </source>
</evidence>
<dbReference type="InterPro" id="IPR036237">
    <property type="entry name" value="Xyl_isomerase-like_sf"/>
</dbReference>
<dbReference type="Gene3D" id="3.20.20.150">
    <property type="entry name" value="Divalent-metal-dependent TIM barrel enzymes"/>
    <property type="match status" value="1"/>
</dbReference>
<dbReference type="AlphaFoldDB" id="A0A5P9QBF7"/>
<evidence type="ECO:0000313" key="3">
    <source>
        <dbReference type="EMBL" id="QFU98783.1"/>
    </source>
</evidence>
<dbReference type="RefSeq" id="WP_153022327.1">
    <property type="nucleotide sequence ID" value="NZ_BAABIH010000017.1"/>
</dbReference>
<accession>A0A5P9QBF7</accession>
<gene>
    <name evidence="3" type="ORF">KDY119_02302</name>
</gene>
<keyword evidence="1" id="KW-0119">Carbohydrate metabolism</keyword>
<dbReference type="EC" id="3.2.1.21" evidence="3"/>
<evidence type="ECO:0000259" key="2">
    <source>
        <dbReference type="Pfam" id="PF01261"/>
    </source>
</evidence>
<protein>
    <submittedName>
        <fullName evidence="3">Beta-glucosidase</fullName>
        <ecNumber evidence="3">3.2.1.21</ecNumber>
    </submittedName>
</protein>
<dbReference type="PANTHER" id="PTHR12110">
    <property type="entry name" value="HYDROXYPYRUVATE ISOMERASE"/>
    <property type="match status" value="1"/>
</dbReference>
<dbReference type="KEGG" id="lxl:KDY119_02302"/>
<sequence>MPLAFSTLGCPHAPVSDVVDLAVRHGVDGVELRASDDGPVHVGLPQRGRDAVRRALEDRGLTALALDSYVRVRAPGDDRRLAADLDAHLDLAAQLGCTYLRIFPGGDPADLDGDARAAHRIAEAAAPARVRGIRLALETHDSRPRGHDVARILHEAGRLAASDESSLAAVWDVLHPWRAGEAPSATASALGRRLAYVQVKDSRPGPSGPLTTVGDGAVPLDDVVRAVDALGRGRHDVWWSLEWERAWHPELPDLEVALTGFRTWWDRLG</sequence>
<evidence type="ECO:0000256" key="1">
    <source>
        <dbReference type="ARBA" id="ARBA00023277"/>
    </source>
</evidence>
<proteinExistence type="predicted"/>
<feature type="domain" description="Xylose isomerase-like TIM barrel" evidence="2">
    <location>
        <begin position="19"/>
        <end position="249"/>
    </location>
</feature>
<keyword evidence="3" id="KW-0378">Hydrolase</keyword>
<dbReference type="InterPro" id="IPR013022">
    <property type="entry name" value="Xyl_isomerase-like_TIM-brl"/>
</dbReference>
<dbReference type="InterPro" id="IPR050312">
    <property type="entry name" value="IolE/XylAMocC-like"/>
</dbReference>
<dbReference type="Proteomes" id="UP000326702">
    <property type="component" value="Chromosome"/>
</dbReference>
<dbReference type="Pfam" id="PF01261">
    <property type="entry name" value="AP_endonuc_2"/>
    <property type="match status" value="1"/>
</dbReference>
<reference evidence="3 4" key="1">
    <citation type="submission" date="2019-10" db="EMBL/GenBank/DDBJ databases">
        <title>Genome sequence of Luteimicrobium xylanilyticum HY-24.</title>
        <authorList>
            <person name="Kim D.Y."/>
            <person name="Park H.-Y."/>
        </authorList>
    </citation>
    <scope>NUCLEOTIDE SEQUENCE [LARGE SCALE GENOMIC DNA]</scope>
    <source>
        <strain evidence="3 4">HY-24</strain>
    </source>
</reference>
<dbReference type="PANTHER" id="PTHR12110:SF21">
    <property type="entry name" value="XYLOSE ISOMERASE-LIKE TIM BARREL DOMAIN-CONTAINING PROTEIN"/>
    <property type="match status" value="1"/>
</dbReference>
<keyword evidence="4" id="KW-1185">Reference proteome</keyword>
<dbReference type="EMBL" id="CP045529">
    <property type="protein sequence ID" value="QFU98783.1"/>
    <property type="molecule type" value="Genomic_DNA"/>
</dbReference>
<dbReference type="GO" id="GO:0008422">
    <property type="term" value="F:beta-glucosidase activity"/>
    <property type="evidence" value="ECO:0007669"/>
    <property type="project" value="UniProtKB-EC"/>
</dbReference>
<organism evidence="3 4">
    <name type="scientific">Luteimicrobium xylanilyticum</name>
    <dbReference type="NCBI Taxonomy" id="1133546"/>
    <lineage>
        <taxon>Bacteria</taxon>
        <taxon>Bacillati</taxon>
        <taxon>Actinomycetota</taxon>
        <taxon>Actinomycetes</taxon>
        <taxon>Micrococcales</taxon>
        <taxon>Luteimicrobium</taxon>
    </lineage>
</organism>